<comment type="caution">
    <text evidence="1">The sequence shown here is derived from an EMBL/GenBank/DDBJ whole genome shotgun (WGS) entry which is preliminary data.</text>
</comment>
<keyword evidence="2" id="KW-1185">Reference proteome</keyword>
<name>A0ABD0MYI0_CIRMR</name>
<reference evidence="1 2" key="1">
    <citation type="submission" date="2024-05" db="EMBL/GenBank/DDBJ databases">
        <title>Genome sequencing and assembly of Indian major carp, Cirrhinus mrigala (Hamilton, 1822).</title>
        <authorList>
            <person name="Mohindra V."/>
            <person name="Chowdhury L.M."/>
            <person name="Lal K."/>
            <person name="Jena J.K."/>
        </authorList>
    </citation>
    <scope>NUCLEOTIDE SEQUENCE [LARGE SCALE GENOMIC DNA]</scope>
    <source>
        <strain evidence="1">CM1030</strain>
        <tissue evidence="1">Blood</tissue>
    </source>
</reference>
<accession>A0ABD0MYI0</accession>
<organism evidence="1 2">
    <name type="scientific">Cirrhinus mrigala</name>
    <name type="common">Mrigala</name>
    <dbReference type="NCBI Taxonomy" id="683832"/>
    <lineage>
        <taxon>Eukaryota</taxon>
        <taxon>Metazoa</taxon>
        <taxon>Chordata</taxon>
        <taxon>Craniata</taxon>
        <taxon>Vertebrata</taxon>
        <taxon>Euteleostomi</taxon>
        <taxon>Actinopterygii</taxon>
        <taxon>Neopterygii</taxon>
        <taxon>Teleostei</taxon>
        <taxon>Ostariophysi</taxon>
        <taxon>Cypriniformes</taxon>
        <taxon>Cyprinidae</taxon>
        <taxon>Labeoninae</taxon>
        <taxon>Labeonini</taxon>
        <taxon>Cirrhinus</taxon>
    </lineage>
</organism>
<protein>
    <submittedName>
        <fullName evidence="1">Uncharacterized protein</fullName>
    </submittedName>
</protein>
<gene>
    <name evidence="1" type="ORF">M9458_049278</name>
</gene>
<evidence type="ECO:0000313" key="2">
    <source>
        <dbReference type="Proteomes" id="UP001529510"/>
    </source>
</evidence>
<dbReference type="Proteomes" id="UP001529510">
    <property type="component" value="Unassembled WGS sequence"/>
</dbReference>
<evidence type="ECO:0000313" key="1">
    <source>
        <dbReference type="EMBL" id="KAL0155015.1"/>
    </source>
</evidence>
<sequence length="53" mass="6163">MSVSGLKSELKFLVSIFDPNHERFRIIDWKPDELSCQFNVTGEKLLIIHCNIT</sequence>
<proteinExistence type="predicted"/>
<dbReference type="AlphaFoldDB" id="A0ABD0MYI0"/>
<dbReference type="EMBL" id="JAMKFB020000025">
    <property type="protein sequence ID" value="KAL0155015.1"/>
    <property type="molecule type" value="Genomic_DNA"/>
</dbReference>
<feature type="non-terminal residue" evidence="1">
    <location>
        <position position="53"/>
    </location>
</feature>